<accession>A0A976RSZ9</accession>
<gene>
    <name evidence="8" type="ORF">MOO44_03675</name>
</gene>
<evidence type="ECO:0000256" key="2">
    <source>
        <dbReference type="ARBA" id="ARBA00023002"/>
    </source>
</evidence>
<dbReference type="PANTHER" id="PTHR43128:SF31">
    <property type="entry name" value="L-LACTATE DEHYDROGENASE"/>
    <property type="match status" value="1"/>
</dbReference>
<dbReference type="Pfam" id="PF00056">
    <property type="entry name" value="Ldh_1_N"/>
    <property type="match status" value="1"/>
</dbReference>
<dbReference type="AlphaFoldDB" id="A0A976RSZ9"/>
<evidence type="ECO:0000256" key="5">
    <source>
        <dbReference type="RuleBase" id="RU003369"/>
    </source>
</evidence>
<comment type="similarity">
    <text evidence="1">Belongs to the LDH/MDH superfamily. LDH family.</text>
</comment>
<protein>
    <submittedName>
        <fullName evidence="8">NAD(P)-binding domain-containing protein</fullName>
    </submittedName>
</protein>
<name>A0A976RSZ9_9LACO</name>
<evidence type="ECO:0000256" key="4">
    <source>
        <dbReference type="PIRSR" id="PIRSR000102-3"/>
    </source>
</evidence>
<feature type="binding site" evidence="4">
    <location>
        <begin position="119"/>
        <end position="121"/>
    </location>
    <ligand>
        <name>NAD(+)</name>
        <dbReference type="ChEBI" id="CHEBI:57540"/>
    </ligand>
</feature>
<dbReference type="InterPro" id="IPR022383">
    <property type="entry name" value="Lactate/malate_DH_C"/>
</dbReference>
<feature type="domain" description="Lactate/malate dehydrogenase C-terminal" evidence="7">
    <location>
        <begin position="146"/>
        <end position="304"/>
    </location>
</feature>
<dbReference type="SUPFAM" id="SSF51735">
    <property type="entry name" value="NAD(P)-binding Rossmann-fold domains"/>
    <property type="match status" value="1"/>
</dbReference>
<dbReference type="KEGG" id="lbe:MOO44_03675"/>
<dbReference type="Gene3D" id="3.90.110.10">
    <property type="entry name" value="Lactate dehydrogenase/glycoside hydrolase, family 4, C-terminal"/>
    <property type="match status" value="1"/>
</dbReference>
<dbReference type="PROSITE" id="PS00064">
    <property type="entry name" value="L_LDH"/>
    <property type="match status" value="1"/>
</dbReference>
<dbReference type="EMBL" id="CP093361">
    <property type="protein sequence ID" value="UQS87267.1"/>
    <property type="molecule type" value="Genomic_DNA"/>
</dbReference>
<dbReference type="PIRSF" id="PIRSF000102">
    <property type="entry name" value="Lac_mal_DH"/>
    <property type="match status" value="1"/>
</dbReference>
<dbReference type="Gene3D" id="3.40.50.720">
    <property type="entry name" value="NAD(P)-binding Rossmann-like Domain"/>
    <property type="match status" value="1"/>
</dbReference>
<dbReference type="RefSeq" id="WP_260117069.1">
    <property type="nucleotide sequence ID" value="NZ_CP093361.1"/>
</dbReference>
<dbReference type="Pfam" id="PF02866">
    <property type="entry name" value="Ldh_1_C"/>
    <property type="match status" value="1"/>
</dbReference>
<dbReference type="Proteomes" id="UP000831181">
    <property type="component" value="Chromosome"/>
</dbReference>
<reference evidence="8" key="1">
    <citation type="journal article" date="2022" name="Int. J. Syst. Evol. Microbiol.">
        <title>Apilactobacillus apisilvae sp. nov., Nicolia spurrieriana gen. nov. sp. nov., Bombilactobacillus folatiphilus sp. nov. and Bombilactobacillus thymidiniphilus sp. nov., four new lactic acid bacterial isolates from stingless bees Tetragonula carbonaria and Austroplebeia australis.</title>
        <authorList>
            <person name="Oliphant S.A."/>
            <person name="Watson-Haigh N.S."/>
            <person name="Sumby K.M."/>
            <person name="Gardner J."/>
            <person name="Groom S."/>
            <person name="Jiranek V."/>
        </authorList>
    </citation>
    <scope>NUCLEOTIDE SEQUENCE</scope>
    <source>
        <strain evidence="8">SGEP1_A5</strain>
    </source>
</reference>
<evidence type="ECO:0000256" key="1">
    <source>
        <dbReference type="ARBA" id="ARBA00006054"/>
    </source>
</evidence>
<dbReference type="SUPFAM" id="SSF56327">
    <property type="entry name" value="LDH C-terminal domain-like"/>
    <property type="match status" value="1"/>
</dbReference>
<evidence type="ECO:0000313" key="9">
    <source>
        <dbReference type="Proteomes" id="UP000831181"/>
    </source>
</evidence>
<dbReference type="InterPro" id="IPR015955">
    <property type="entry name" value="Lactate_DH/Glyco_Ohase_4_C"/>
</dbReference>
<feature type="active site" description="Proton acceptor" evidence="3">
    <location>
        <position position="176"/>
    </location>
</feature>
<evidence type="ECO:0000256" key="3">
    <source>
        <dbReference type="PIRSR" id="PIRSR000102-1"/>
    </source>
</evidence>
<dbReference type="PANTHER" id="PTHR43128">
    <property type="entry name" value="L-2-HYDROXYCARBOXYLATE DEHYDROGENASE (NAD(P)(+))"/>
    <property type="match status" value="1"/>
</dbReference>
<dbReference type="InterPro" id="IPR036291">
    <property type="entry name" value="NAD(P)-bd_dom_sf"/>
</dbReference>
<organism evidence="8 9">
    <name type="scientific">Nicoliella spurrieriana</name>
    <dbReference type="NCBI Taxonomy" id="2925830"/>
    <lineage>
        <taxon>Bacteria</taxon>
        <taxon>Bacillati</taxon>
        <taxon>Bacillota</taxon>
        <taxon>Bacilli</taxon>
        <taxon>Lactobacillales</taxon>
        <taxon>Lactobacillaceae</taxon>
        <taxon>Nicoliella</taxon>
    </lineage>
</organism>
<dbReference type="GO" id="GO:0006089">
    <property type="term" value="P:lactate metabolic process"/>
    <property type="evidence" value="ECO:0007669"/>
    <property type="project" value="TreeGrafter"/>
</dbReference>
<feature type="binding site" evidence="4">
    <location>
        <begin position="9"/>
        <end position="14"/>
    </location>
    <ligand>
        <name>NAD(+)</name>
        <dbReference type="ChEBI" id="CHEBI:57540"/>
    </ligand>
</feature>
<evidence type="ECO:0000259" key="7">
    <source>
        <dbReference type="Pfam" id="PF02866"/>
    </source>
</evidence>
<proteinExistence type="inferred from homology"/>
<keyword evidence="4" id="KW-0520">NAD</keyword>
<keyword evidence="9" id="KW-1185">Reference proteome</keyword>
<dbReference type="GO" id="GO:0004459">
    <property type="term" value="F:L-lactate dehydrogenase (NAD+) activity"/>
    <property type="evidence" value="ECO:0007669"/>
    <property type="project" value="InterPro"/>
</dbReference>
<dbReference type="InterPro" id="IPR018177">
    <property type="entry name" value="L-lactate_DH_AS"/>
</dbReference>
<feature type="binding site" evidence="4">
    <location>
        <position position="34"/>
    </location>
    <ligand>
        <name>NAD(+)</name>
        <dbReference type="ChEBI" id="CHEBI:57540"/>
    </ligand>
</feature>
<evidence type="ECO:0000313" key="8">
    <source>
        <dbReference type="EMBL" id="UQS87267.1"/>
    </source>
</evidence>
<evidence type="ECO:0000259" key="6">
    <source>
        <dbReference type="Pfam" id="PF00056"/>
    </source>
</evidence>
<feature type="domain" description="Lactate/malate dehydrogenase N-terminal" evidence="6">
    <location>
        <begin position="4"/>
        <end position="143"/>
    </location>
</feature>
<dbReference type="InterPro" id="IPR001236">
    <property type="entry name" value="Lactate/malate_DH_N"/>
</dbReference>
<dbReference type="PRINTS" id="PR00086">
    <property type="entry name" value="LLDHDRGNASE"/>
</dbReference>
<sequence>MARKIGIIGLGHVGSTVAHQIIVSGLVDDLVLIDANEEKLQADGLDYLQAMPNLATKTNIIMNDYDALRNADIIISALGNIGLEEDGNRFAEMVFNIKQVKQVSAKLKALHYPGVLIVITNPCDVITQVYQQFTGFDKHRVFGTGTMLDSARMKTIVGKEFNVDPRSVNGFNLGEHGNSQFTAWSTVSVRGHSMFELNQDGHLDLDALSKQSVVDGDKVFFGKKYTNYAIAAAATRLATIVLNDGNTEVVVSNYRPDFNNYMSYPVIVGRHGIIEDVPIDLTDDEHAKLAKSAKFISDNFNQFKDE</sequence>
<keyword evidence="2 5" id="KW-0560">Oxidoreductase</keyword>
<feature type="binding site" evidence="4">
    <location>
        <position position="96"/>
    </location>
    <ligand>
        <name>NAD(+)</name>
        <dbReference type="ChEBI" id="CHEBI:57540"/>
    </ligand>
</feature>
<dbReference type="InterPro" id="IPR001557">
    <property type="entry name" value="L-lactate/malate_DH"/>
</dbReference>